<dbReference type="GO" id="GO:0006357">
    <property type="term" value="P:regulation of transcription by RNA polymerase II"/>
    <property type="evidence" value="ECO:0007669"/>
    <property type="project" value="TreeGrafter"/>
</dbReference>
<dbReference type="FunFam" id="1.10.10.1580:FF:000001">
    <property type="entry name" value="interferon regulatory factor 2-binding protein 2"/>
    <property type="match status" value="1"/>
</dbReference>
<organism evidence="6 7">
    <name type="scientific">Globodera rostochiensis</name>
    <name type="common">Golden nematode worm</name>
    <name type="synonym">Heterodera rostochiensis</name>
    <dbReference type="NCBI Taxonomy" id="31243"/>
    <lineage>
        <taxon>Eukaryota</taxon>
        <taxon>Metazoa</taxon>
        <taxon>Ecdysozoa</taxon>
        <taxon>Nematoda</taxon>
        <taxon>Chromadorea</taxon>
        <taxon>Rhabditida</taxon>
        <taxon>Tylenchina</taxon>
        <taxon>Tylenchomorpha</taxon>
        <taxon>Tylenchoidea</taxon>
        <taxon>Heteroderidae</taxon>
        <taxon>Heteroderinae</taxon>
        <taxon>Globodera</taxon>
    </lineage>
</organism>
<evidence type="ECO:0000313" key="7">
    <source>
        <dbReference type="WBParaSite" id="Gr19_v10_g11396.t2"/>
    </source>
</evidence>
<feature type="domain" description="Interferon regulatory factor 2-binding protein 1/2-like C3HC4 zinc finger" evidence="5">
    <location>
        <begin position="218"/>
        <end position="289"/>
    </location>
</feature>
<comment type="similarity">
    <text evidence="2">Belongs to the IRF2BP family.</text>
</comment>
<evidence type="ECO:0000256" key="4">
    <source>
        <dbReference type="SAM" id="MobiDB-lite"/>
    </source>
</evidence>
<feature type="region of interest" description="Disordered" evidence="4">
    <location>
        <begin position="369"/>
        <end position="397"/>
    </location>
</feature>
<reference evidence="7" key="1">
    <citation type="submission" date="2022-11" db="UniProtKB">
        <authorList>
            <consortium name="WormBaseParasite"/>
        </authorList>
    </citation>
    <scope>IDENTIFICATION</scope>
</reference>
<keyword evidence="6" id="KW-1185">Reference proteome</keyword>
<feature type="compositionally biased region" description="Basic residues" evidence="4">
    <location>
        <begin position="157"/>
        <end position="168"/>
    </location>
</feature>
<comment type="subcellular location">
    <subcellularLocation>
        <location evidence="1">Nucleus</location>
    </subcellularLocation>
</comment>
<dbReference type="CDD" id="cd16511">
    <property type="entry name" value="vRING-HC_IRF2BP1-like"/>
    <property type="match status" value="1"/>
</dbReference>
<dbReference type="InterPro" id="IPR044882">
    <property type="entry name" value="I2BP1/2_C3HC4-RING_sf"/>
</dbReference>
<dbReference type="GO" id="GO:0003714">
    <property type="term" value="F:transcription corepressor activity"/>
    <property type="evidence" value="ECO:0007669"/>
    <property type="project" value="TreeGrafter"/>
</dbReference>
<dbReference type="AlphaFoldDB" id="A0A914GWH3"/>
<feature type="region of interest" description="Disordered" evidence="4">
    <location>
        <begin position="97"/>
        <end position="171"/>
    </location>
</feature>
<feature type="compositionally biased region" description="Basic and acidic residues" evidence="4">
    <location>
        <begin position="108"/>
        <end position="124"/>
    </location>
</feature>
<evidence type="ECO:0000313" key="6">
    <source>
        <dbReference type="Proteomes" id="UP000887572"/>
    </source>
</evidence>
<dbReference type="SUPFAM" id="SSF57850">
    <property type="entry name" value="RING/U-box"/>
    <property type="match status" value="1"/>
</dbReference>
<evidence type="ECO:0000259" key="5">
    <source>
        <dbReference type="Pfam" id="PF25454"/>
    </source>
</evidence>
<keyword evidence="3" id="KW-0539">Nucleus</keyword>
<proteinExistence type="inferred from homology"/>
<dbReference type="Gene3D" id="1.10.10.1580">
    <property type="entry name" value="Interferon regulatory factor 2-binding protein"/>
    <property type="match status" value="1"/>
</dbReference>
<dbReference type="Proteomes" id="UP000887572">
    <property type="component" value="Unplaced"/>
</dbReference>
<sequence>MGHSAVSLVESIHQQQQRAVASALNGRGGAVGTLNGSGSSTMDELSQLHQLRAMLPFFNPHQLLPTMGSLSGLAASLMAPQALMGAVGNGVSNTGGSVAGMNGGGGGRKRELDGGRSAEGREGLNKVQRGDAQITSTSPTSTNSPEQSLQQNGFHHPSSHPPHHHSSDRRRSLFLTSGSAVPPSSTVASTTAFAMAAAAQHAAAAVAAQQRENTERTLKCTGCQERLEDTHFVQCPSVNGHKFCFPCSRKSIQKQWKSQEVHCPSGEKCPLASSSQPWTFMPQEIQTILGADDFEQFQRDRERIGLFISSSLAGSNSTTVPTGGLNGNGRAPINIEVNGASTGSETSCELQGIVQMCTLLNNTKCVREPSELNRSPATASGDSPGGESAVAVNGQSP</sequence>
<evidence type="ECO:0000256" key="3">
    <source>
        <dbReference type="ARBA" id="ARBA00023242"/>
    </source>
</evidence>
<protein>
    <recommendedName>
        <fullName evidence="5">Interferon regulatory factor 2-binding protein 1/2-like C3HC4 zinc finger domain-containing protein</fullName>
    </recommendedName>
</protein>
<feature type="compositionally biased region" description="Gly residues" evidence="4">
    <location>
        <begin position="97"/>
        <end position="106"/>
    </location>
</feature>
<accession>A0A914GWH3</accession>
<dbReference type="GO" id="GO:0005634">
    <property type="term" value="C:nucleus"/>
    <property type="evidence" value="ECO:0007669"/>
    <property type="project" value="UniProtKB-SubCell"/>
</dbReference>
<dbReference type="InterPro" id="IPR057414">
    <property type="entry name" value="Zf-C3HC4_IRF-2BP1_2"/>
</dbReference>
<name>A0A914GWH3_GLORO</name>
<dbReference type="PANTHER" id="PTHR10816:SF19">
    <property type="entry name" value="PROTEIN INTERACTING WITH TTK69 AND SIN3A, ISOFORM D"/>
    <property type="match status" value="1"/>
</dbReference>
<dbReference type="WBParaSite" id="Gr19_v10_g11396.t2">
    <property type="protein sequence ID" value="Gr19_v10_g11396.t2"/>
    <property type="gene ID" value="Gr19_v10_g11396"/>
</dbReference>
<dbReference type="PANTHER" id="PTHR10816">
    <property type="entry name" value="MYELIN TRANSCRIPTION FACTOR 1-RELATED"/>
    <property type="match status" value="1"/>
</dbReference>
<evidence type="ECO:0000256" key="2">
    <source>
        <dbReference type="ARBA" id="ARBA00010802"/>
    </source>
</evidence>
<dbReference type="Pfam" id="PF25454">
    <property type="entry name" value="zf-C3HC4_IRF-2BP1_2"/>
    <property type="match status" value="1"/>
</dbReference>
<feature type="compositionally biased region" description="Low complexity" evidence="4">
    <location>
        <begin position="135"/>
        <end position="145"/>
    </location>
</feature>
<evidence type="ECO:0000256" key="1">
    <source>
        <dbReference type="ARBA" id="ARBA00004123"/>
    </source>
</evidence>
<feature type="compositionally biased region" description="Polar residues" evidence="4">
    <location>
        <begin position="372"/>
        <end position="381"/>
    </location>
</feature>